<dbReference type="SMART" id="SM00894">
    <property type="entry name" value="Excalibur"/>
    <property type="match status" value="1"/>
</dbReference>
<dbReference type="EMBL" id="FRDM01000006">
    <property type="protein sequence ID" value="SHN69537.1"/>
    <property type="molecule type" value="Genomic_DNA"/>
</dbReference>
<evidence type="ECO:0000256" key="1">
    <source>
        <dbReference type="SAM" id="MobiDB-lite"/>
    </source>
</evidence>
<accession>A0A1M7TFP0</accession>
<evidence type="ECO:0000313" key="4">
    <source>
        <dbReference type="EMBL" id="SHN69537.1"/>
    </source>
</evidence>
<dbReference type="RefSeq" id="WP_072916267.1">
    <property type="nucleotide sequence ID" value="NZ_FRDM01000006.1"/>
</dbReference>
<evidence type="ECO:0000259" key="3">
    <source>
        <dbReference type="SMART" id="SM00894"/>
    </source>
</evidence>
<evidence type="ECO:0000313" key="5">
    <source>
        <dbReference type="Proteomes" id="UP000184428"/>
    </source>
</evidence>
<dbReference type="InterPro" id="IPR008613">
    <property type="entry name" value="Excalibur_Ca-bd_domain"/>
</dbReference>
<sequence length="134" mass="12776">MRTTTAAAGVLLTAVLSLGFAGTANAATDRDCPDFASQAAAQAAFDAVPGDPERLDADDDGIACEDQQYAPASSTSGQASTGSQVSTRPAGAVAAGDGSASEDGSALPFVLGGAALAAAGGAAVAARRSARTSA</sequence>
<organism evidence="4 5">
    <name type="scientific">Geodermatophilus obscurus</name>
    <dbReference type="NCBI Taxonomy" id="1861"/>
    <lineage>
        <taxon>Bacteria</taxon>
        <taxon>Bacillati</taxon>
        <taxon>Actinomycetota</taxon>
        <taxon>Actinomycetes</taxon>
        <taxon>Geodermatophilales</taxon>
        <taxon>Geodermatophilaceae</taxon>
        <taxon>Geodermatophilus</taxon>
    </lineage>
</organism>
<feature type="chain" id="PRO_5012297234" evidence="2">
    <location>
        <begin position="27"/>
        <end position="134"/>
    </location>
</feature>
<feature type="signal peptide" evidence="2">
    <location>
        <begin position="1"/>
        <end position="26"/>
    </location>
</feature>
<proteinExistence type="predicted"/>
<reference evidence="4 5" key="1">
    <citation type="submission" date="2016-12" db="EMBL/GenBank/DDBJ databases">
        <authorList>
            <person name="Song W.-J."/>
            <person name="Kurnit D.M."/>
        </authorList>
    </citation>
    <scope>NUCLEOTIDE SEQUENCE [LARGE SCALE GENOMIC DNA]</scope>
    <source>
        <strain evidence="4 5">DSM 43162</strain>
    </source>
</reference>
<feature type="domain" description="Excalibur calcium-binding" evidence="3">
    <location>
        <begin position="28"/>
        <end position="65"/>
    </location>
</feature>
<dbReference type="Pfam" id="PF05901">
    <property type="entry name" value="Excalibur"/>
    <property type="match status" value="1"/>
</dbReference>
<protein>
    <submittedName>
        <fullName evidence="4">Excalibur calcium-binding domain-containing protein</fullName>
    </submittedName>
</protein>
<name>A0A1M7TFP0_9ACTN</name>
<gene>
    <name evidence="4" type="ORF">SAMN05660350_01677</name>
</gene>
<evidence type="ECO:0000256" key="2">
    <source>
        <dbReference type="SAM" id="SignalP"/>
    </source>
</evidence>
<dbReference type="AlphaFoldDB" id="A0A1M7TFP0"/>
<feature type="compositionally biased region" description="Low complexity" evidence="1">
    <location>
        <begin position="72"/>
        <end position="103"/>
    </location>
</feature>
<feature type="region of interest" description="Disordered" evidence="1">
    <location>
        <begin position="43"/>
        <end position="103"/>
    </location>
</feature>
<dbReference type="Proteomes" id="UP000184428">
    <property type="component" value="Unassembled WGS sequence"/>
</dbReference>
<keyword evidence="2" id="KW-0732">Signal</keyword>